<comment type="caution">
    <text evidence="1">The sequence shown here is derived from an EMBL/GenBank/DDBJ whole genome shotgun (WGS) entry which is preliminary data.</text>
</comment>
<dbReference type="RefSeq" id="WP_394319275.1">
    <property type="nucleotide sequence ID" value="NZ_JBHMQV010000009.1"/>
</dbReference>
<protein>
    <submittedName>
        <fullName evidence="1">Uncharacterized protein</fullName>
    </submittedName>
</protein>
<evidence type="ECO:0000313" key="1">
    <source>
        <dbReference type="EMBL" id="MFC0844797.1"/>
    </source>
</evidence>
<accession>A0ABV6TGA4</accession>
<name>A0ABV6TGA4_9ACTN</name>
<proteinExistence type="predicted"/>
<dbReference type="Proteomes" id="UP001589887">
    <property type="component" value="Unassembled WGS sequence"/>
</dbReference>
<keyword evidence="2" id="KW-1185">Reference proteome</keyword>
<dbReference type="EMBL" id="JBHMQV010000009">
    <property type="protein sequence ID" value="MFC0844797.1"/>
    <property type="molecule type" value="Genomic_DNA"/>
</dbReference>
<organism evidence="1 2">
    <name type="scientific">Streptomyces noboritoensis</name>
    <dbReference type="NCBI Taxonomy" id="67337"/>
    <lineage>
        <taxon>Bacteria</taxon>
        <taxon>Bacillati</taxon>
        <taxon>Actinomycetota</taxon>
        <taxon>Actinomycetes</taxon>
        <taxon>Kitasatosporales</taxon>
        <taxon>Streptomycetaceae</taxon>
        <taxon>Streptomyces</taxon>
    </lineage>
</organism>
<gene>
    <name evidence="1" type="ORF">ACFH04_13920</name>
</gene>
<sequence length="202" mass="21660">MHILTEGVLGLIAAIRSCDPSGDDRGARAGISAEGKARLAGRGIRIVQDGLHSLADDDQQELARAFRRLAGAIHSQDMACRGFWAADRSPLELADELCLLPDEPLARASSSTTPTQILAAAYLALLGSIELADEDTIDRHDAVEITSAWTGTLLRRLAQAPAEDRQELIHLFQQAAREETDPAHKAFASGFPETIALAEEGD</sequence>
<evidence type="ECO:0000313" key="2">
    <source>
        <dbReference type="Proteomes" id="UP001589887"/>
    </source>
</evidence>
<reference evidence="1 2" key="1">
    <citation type="submission" date="2024-09" db="EMBL/GenBank/DDBJ databases">
        <authorList>
            <person name="Sun Q."/>
            <person name="Mori K."/>
        </authorList>
    </citation>
    <scope>NUCLEOTIDE SEQUENCE [LARGE SCALE GENOMIC DNA]</scope>
    <source>
        <strain evidence="1 2">JCM 4557</strain>
    </source>
</reference>